<feature type="region of interest" description="Disordered" evidence="1">
    <location>
        <begin position="40"/>
        <end position="86"/>
    </location>
</feature>
<dbReference type="EMBL" id="BLXT01006036">
    <property type="protein sequence ID" value="GFO28409.1"/>
    <property type="molecule type" value="Genomic_DNA"/>
</dbReference>
<reference evidence="2 3" key="1">
    <citation type="journal article" date="2021" name="Elife">
        <title>Chloroplast acquisition without the gene transfer in kleptoplastic sea slugs, Plakobranchus ocellatus.</title>
        <authorList>
            <person name="Maeda T."/>
            <person name="Takahashi S."/>
            <person name="Yoshida T."/>
            <person name="Shimamura S."/>
            <person name="Takaki Y."/>
            <person name="Nagai Y."/>
            <person name="Toyoda A."/>
            <person name="Suzuki Y."/>
            <person name="Arimoto A."/>
            <person name="Ishii H."/>
            <person name="Satoh N."/>
            <person name="Nishiyama T."/>
            <person name="Hasebe M."/>
            <person name="Maruyama T."/>
            <person name="Minagawa J."/>
            <person name="Obokata J."/>
            <person name="Shigenobu S."/>
        </authorList>
    </citation>
    <scope>NUCLEOTIDE SEQUENCE [LARGE SCALE GENOMIC DNA]</scope>
</reference>
<accession>A0AAV4CCG9</accession>
<dbReference type="Proteomes" id="UP000735302">
    <property type="component" value="Unassembled WGS sequence"/>
</dbReference>
<organism evidence="2 3">
    <name type="scientific">Plakobranchus ocellatus</name>
    <dbReference type="NCBI Taxonomy" id="259542"/>
    <lineage>
        <taxon>Eukaryota</taxon>
        <taxon>Metazoa</taxon>
        <taxon>Spiralia</taxon>
        <taxon>Lophotrochozoa</taxon>
        <taxon>Mollusca</taxon>
        <taxon>Gastropoda</taxon>
        <taxon>Heterobranchia</taxon>
        <taxon>Euthyneura</taxon>
        <taxon>Panpulmonata</taxon>
        <taxon>Sacoglossa</taxon>
        <taxon>Placobranchoidea</taxon>
        <taxon>Plakobranchidae</taxon>
        <taxon>Plakobranchus</taxon>
    </lineage>
</organism>
<proteinExistence type="predicted"/>
<evidence type="ECO:0000313" key="2">
    <source>
        <dbReference type="EMBL" id="GFO28409.1"/>
    </source>
</evidence>
<sequence>MFSSELITLLQEACQTDASGVWTDVCAYFNVNILPDMRATTTNLPPDVTDRPGVSDATTTVRNDMTTGSETVPTRPPQPRPTTALV</sequence>
<keyword evidence="3" id="KW-1185">Reference proteome</keyword>
<gene>
    <name evidence="2" type="ORF">PoB_005491400</name>
</gene>
<dbReference type="AlphaFoldDB" id="A0AAV4CCG9"/>
<name>A0AAV4CCG9_9GAST</name>
<protein>
    <submittedName>
        <fullName evidence="2">Uncharacterized protein</fullName>
    </submittedName>
</protein>
<comment type="caution">
    <text evidence="2">The sequence shown here is derived from an EMBL/GenBank/DDBJ whole genome shotgun (WGS) entry which is preliminary data.</text>
</comment>
<feature type="compositionally biased region" description="Polar residues" evidence="1">
    <location>
        <begin position="56"/>
        <end position="70"/>
    </location>
</feature>
<evidence type="ECO:0000256" key="1">
    <source>
        <dbReference type="SAM" id="MobiDB-lite"/>
    </source>
</evidence>
<evidence type="ECO:0000313" key="3">
    <source>
        <dbReference type="Proteomes" id="UP000735302"/>
    </source>
</evidence>